<gene>
    <name evidence="1" type="ORF">S12H4_43733</name>
</gene>
<comment type="caution">
    <text evidence="1">The sequence shown here is derived from an EMBL/GenBank/DDBJ whole genome shotgun (WGS) entry which is preliminary data.</text>
</comment>
<protein>
    <submittedName>
        <fullName evidence="1">Uncharacterized protein</fullName>
    </submittedName>
</protein>
<sequence>MTADDEMIFAMPHSFLDRFILGLKESGKKVGARYPVTYYQNFQPEFPPQYEELGKKFGI</sequence>
<dbReference type="AlphaFoldDB" id="X1V330"/>
<dbReference type="EMBL" id="BARW01026873">
    <property type="protein sequence ID" value="GAJ10222.1"/>
    <property type="molecule type" value="Genomic_DNA"/>
</dbReference>
<proteinExistence type="predicted"/>
<evidence type="ECO:0000313" key="1">
    <source>
        <dbReference type="EMBL" id="GAJ10222.1"/>
    </source>
</evidence>
<accession>X1V330</accession>
<organism evidence="1">
    <name type="scientific">marine sediment metagenome</name>
    <dbReference type="NCBI Taxonomy" id="412755"/>
    <lineage>
        <taxon>unclassified sequences</taxon>
        <taxon>metagenomes</taxon>
        <taxon>ecological metagenomes</taxon>
    </lineage>
</organism>
<name>X1V330_9ZZZZ</name>
<reference evidence="1" key="1">
    <citation type="journal article" date="2014" name="Front. Microbiol.">
        <title>High frequency of phylogenetically diverse reductive dehalogenase-homologous genes in deep subseafloor sedimentary metagenomes.</title>
        <authorList>
            <person name="Kawai M."/>
            <person name="Futagami T."/>
            <person name="Toyoda A."/>
            <person name="Takaki Y."/>
            <person name="Nishi S."/>
            <person name="Hori S."/>
            <person name="Arai W."/>
            <person name="Tsubouchi T."/>
            <person name="Morono Y."/>
            <person name="Uchiyama I."/>
            <person name="Ito T."/>
            <person name="Fujiyama A."/>
            <person name="Inagaki F."/>
            <person name="Takami H."/>
        </authorList>
    </citation>
    <scope>NUCLEOTIDE SEQUENCE</scope>
    <source>
        <strain evidence="1">Expedition CK06-06</strain>
    </source>
</reference>